<organism evidence="1 2">
    <name type="scientific">Paralimibaculum aggregatum</name>
    <dbReference type="NCBI Taxonomy" id="3036245"/>
    <lineage>
        <taxon>Bacteria</taxon>
        <taxon>Pseudomonadati</taxon>
        <taxon>Pseudomonadota</taxon>
        <taxon>Alphaproteobacteria</taxon>
        <taxon>Rhodobacterales</taxon>
        <taxon>Paracoccaceae</taxon>
        <taxon>Paralimibaculum</taxon>
    </lineage>
</organism>
<dbReference type="SUPFAM" id="SSF88713">
    <property type="entry name" value="Glycoside hydrolase/deacetylase"/>
    <property type="match status" value="1"/>
</dbReference>
<dbReference type="Gene3D" id="3.20.20.370">
    <property type="entry name" value="Glycoside hydrolase/deacetylase"/>
    <property type="match status" value="1"/>
</dbReference>
<dbReference type="Proteomes" id="UP001239909">
    <property type="component" value="Unassembled WGS sequence"/>
</dbReference>
<accession>A0ABQ6LKU1</accession>
<dbReference type="EMBL" id="BSYI01000001">
    <property type="protein sequence ID" value="GMG80905.1"/>
    <property type="molecule type" value="Genomic_DNA"/>
</dbReference>
<proteinExistence type="predicted"/>
<sequence length="324" mass="35120">MADQTARGGFVLSLDFELMWGVRDSRSLADYGPNLLGARAAIPRLLERFAASGIRCTWATVGMLFFARRDDLMDALPTLRPGYADPRLSPYGDLDRVGASEAADPYHFGLSLIREIAAAPGQEIATHSFSHFYCLEPGATRAAFAADLAAARAAAAAEGIRLRSIVFPRNQVCAEGLAACREAGIGIFRGNEDHRFYRAEAASTESLAKRAGRLADSYVNISGRHGHRPRRVAGLVDIPASRFLRPWSRRLAPLEGLRMGRILGAMRAAATAGEIFHLWFHPHNFGANAEANFAVLDRILAEAVRLRAAHGWPALTMAEAAEAA</sequence>
<comment type="caution">
    <text evidence="1">The sequence shown here is derived from an EMBL/GenBank/DDBJ whole genome shotgun (WGS) entry which is preliminary data.</text>
</comment>
<evidence type="ECO:0000313" key="1">
    <source>
        <dbReference type="EMBL" id="GMG80905.1"/>
    </source>
</evidence>
<keyword evidence="2" id="KW-1185">Reference proteome</keyword>
<name>A0ABQ6LKU1_9RHOB</name>
<dbReference type="RefSeq" id="WP_285669530.1">
    <property type="nucleotide sequence ID" value="NZ_BSYI01000001.1"/>
</dbReference>
<dbReference type="InterPro" id="IPR011330">
    <property type="entry name" value="Glyco_hydro/deAcase_b/a-brl"/>
</dbReference>
<dbReference type="CDD" id="cd10929">
    <property type="entry name" value="CE4_u5"/>
    <property type="match status" value="1"/>
</dbReference>
<gene>
    <name evidence="1" type="ORF">LNKW23_01170</name>
</gene>
<protein>
    <submittedName>
        <fullName evidence="1">Polysaccharide deacetylase family protein</fullName>
    </submittedName>
</protein>
<reference evidence="1 2" key="1">
    <citation type="submission" date="2023-04" db="EMBL/GenBank/DDBJ databases">
        <title>Marinoamorphus aggregata gen. nov., sp. Nov., isolate from tissue of brittle star Ophioplocus japonicus.</title>
        <authorList>
            <person name="Kawano K."/>
            <person name="Sawayama S."/>
            <person name="Nakagawa S."/>
        </authorList>
    </citation>
    <scope>NUCLEOTIDE SEQUENCE [LARGE SCALE GENOMIC DNA]</scope>
    <source>
        <strain evidence="1 2">NKW23</strain>
    </source>
</reference>
<evidence type="ECO:0000313" key="2">
    <source>
        <dbReference type="Proteomes" id="UP001239909"/>
    </source>
</evidence>